<protein>
    <submittedName>
        <fullName evidence="1">Uncharacterized protein</fullName>
    </submittedName>
</protein>
<sequence length="37" mass="3979">MAGPLIVMRRVLYGHGSSVKMPGSILLNDKDLSVADH</sequence>
<name>A0A348HD56_9GAMM</name>
<dbReference type="AlphaFoldDB" id="A0A348HD56"/>
<proteinExistence type="predicted"/>
<evidence type="ECO:0000313" key="2">
    <source>
        <dbReference type="Proteomes" id="UP000267342"/>
    </source>
</evidence>
<organism evidence="1 2">
    <name type="scientific">Zymobacter palmae</name>
    <dbReference type="NCBI Taxonomy" id="33074"/>
    <lineage>
        <taxon>Bacteria</taxon>
        <taxon>Pseudomonadati</taxon>
        <taxon>Pseudomonadota</taxon>
        <taxon>Gammaproteobacteria</taxon>
        <taxon>Oceanospirillales</taxon>
        <taxon>Halomonadaceae</taxon>
        <taxon>Zymobacter group</taxon>
        <taxon>Zymobacter</taxon>
    </lineage>
</organism>
<reference evidence="1 2" key="1">
    <citation type="submission" date="2018-09" db="EMBL/GenBank/DDBJ databases">
        <title>Zymobacter palmae IAM14233 (=T109) whole genome analysis.</title>
        <authorList>
            <person name="Yanase H."/>
        </authorList>
    </citation>
    <scope>NUCLEOTIDE SEQUENCE [LARGE SCALE GENOMIC DNA]</scope>
    <source>
        <strain evidence="1 2">IAM14233</strain>
    </source>
</reference>
<dbReference type="Proteomes" id="UP000267342">
    <property type="component" value="Chromosome"/>
</dbReference>
<evidence type="ECO:0000313" key="1">
    <source>
        <dbReference type="EMBL" id="BBG29558.1"/>
    </source>
</evidence>
<keyword evidence="2" id="KW-1185">Reference proteome</keyword>
<dbReference type="EMBL" id="AP018933">
    <property type="protein sequence ID" value="BBG29558.1"/>
    <property type="molecule type" value="Genomic_DNA"/>
</dbReference>
<gene>
    <name evidence="1" type="ORF">ZBT109_0782</name>
</gene>
<dbReference type="KEGG" id="zpl:ZBT109_0782"/>
<accession>A0A348HD56</accession>